<dbReference type="SUPFAM" id="SSF75304">
    <property type="entry name" value="Amidase signature (AS) enzymes"/>
    <property type="match status" value="1"/>
</dbReference>
<feature type="non-terminal residue" evidence="2">
    <location>
        <position position="357"/>
    </location>
</feature>
<dbReference type="Pfam" id="PF01425">
    <property type="entry name" value="Amidase"/>
    <property type="match status" value="1"/>
</dbReference>
<dbReference type="InterPro" id="IPR036928">
    <property type="entry name" value="AS_sf"/>
</dbReference>
<evidence type="ECO:0000313" key="2">
    <source>
        <dbReference type="EMBL" id="KAK0527679.1"/>
    </source>
</evidence>
<sequence>MGRPGAALGPGCHSRLGGGGGGVKGVRTFWRLPEERKAAAREEPDADELPDLLTATLEQLERGLDRGLFTSVQLVKAYLARIEEVNHAGPKLNAVIETAPREYLLAEAARRDEERAQGKKRGHIHGIPILVKDNFATNATMSMSTTAGSYALLGAVSPRNARIITDAVERGGAIILGKTNMSAWAQFKGYLDAQGWSPRGGYTTSAYFPGGNTCGSSSGSAVAASVGLAGATLGTDTDGSIVCPASSNALVGFKPTVGLVSRAGTIPISSTQDSGGPIVQTVADAARVAMLGGFDGYDEATRHRPRHARRGADHVRAIERRGGTRALEGVRIGILADEFVNATLGEFDPAVLPLYEH</sequence>
<dbReference type="Proteomes" id="UP001176521">
    <property type="component" value="Unassembled WGS sequence"/>
</dbReference>
<proteinExistence type="predicted"/>
<dbReference type="EMBL" id="JAPDMQ010000301">
    <property type="protein sequence ID" value="KAK0527679.1"/>
    <property type="molecule type" value="Genomic_DNA"/>
</dbReference>
<gene>
    <name evidence="2" type="ORF">OC842_004785</name>
</gene>
<dbReference type="Gene3D" id="3.90.1300.10">
    <property type="entry name" value="Amidase signature (AS) domain"/>
    <property type="match status" value="1"/>
</dbReference>
<feature type="domain" description="Amidase" evidence="1">
    <location>
        <begin position="74"/>
        <end position="339"/>
    </location>
</feature>
<dbReference type="PANTHER" id="PTHR42678">
    <property type="entry name" value="AMIDASE"/>
    <property type="match status" value="1"/>
</dbReference>
<keyword evidence="3" id="KW-1185">Reference proteome</keyword>
<dbReference type="PANTHER" id="PTHR42678:SF34">
    <property type="entry name" value="OS04G0183300 PROTEIN"/>
    <property type="match status" value="1"/>
</dbReference>
<dbReference type="InterPro" id="IPR023631">
    <property type="entry name" value="Amidase_dom"/>
</dbReference>
<name>A0AAN6GBJ7_9BASI</name>
<protein>
    <recommendedName>
        <fullName evidence="1">Amidase domain-containing protein</fullName>
    </recommendedName>
</protein>
<evidence type="ECO:0000313" key="3">
    <source>
        <dbReference type="Proteomes" id="UP001176521"/>
    </source>
</evidence>
<evidence type="ECO:0000259" key="1">
    <source>
        <dbReference type="Pfam" id="PF01425"/>
    </source>
</evidence>
<organism evidence="2 3">
    <name type="scientific">Tilletia horrida</name>
    <dbReference type="NCBI Taxonomy" id="155126"/>
    <lineage>
        <taxon>Eukaryota</taxon>
        <taxon>Fungi</taxon>
        <taxon>Dikarya</taxon>
        <taxon>Basidiomycota</taxon>
        <taxon>Ustilaginomycotina</taxon>
        <taxon>Exobasidiomycetes</taxon>
        <taxon>Tilletiales</taxon>
        <taxon>Tilletiaceae</taxon>
        <taxon>Tilletia</taxon>
    </lineage>
</organism>
<reference evidence="2" key="1">
    <citation type="journal article" date="2023" name="PhytoFront">
        <title>Draft Genome Resources of Seven Strains of Tilletia horrida, Causal Agent of Kernel Smut of Rice.</title>
        <authorList>
            <person name="Khanal S."/>
            <person name="Antony Babu S."/>
            <person name="Zhou X.G."/>
        </authorList>
    </citation>
    <scope>NUCLEOTIDE SEQUENCE</scope>
    <source>
        <strain evidence="2">TX3</strain>
    </source>
</reference>
<accession>A0AAN6GBJ7</accession>
<comment type="caution">
    <text evidence="2">The sequence shown here is derived from an EMBL/GenBank/DDBJ whole genome shotgun (WGS) entry which is preliminary data.</text>
</comment>
<dbReference type="AlphaFoldDB" id="A0AAN6GBJ7"/>